<keyword evidence="6" id="KW-0472">Membrane</keyword>
<dbReference type="PANTHER" id="PTHR42973:SF13">
    <property type="entry name" value="FAD-BINDING PCMH-TYPE DOMAIN-CONTAINING PROTEIN"/>
    <property type="match status" value="1"/>
</dbReference>
<proteinExistence type="inferred from homology"/>
<keyword evidence="4" id="KW-0560">Oxidoreductase</keyword>
<comment type="caution">
    <text evidence="8">The sequence shown here is derived from an EMBL/GenBank/DDBJ whole genome shotgun (WGS) entry which is preliminary data.</text>
</comment>
<gene>
    <name evidence="8" type="ORF">PG996_010131</name>
</gene>
<feature type="region of interest" description="Disordered" evidence="5">
    <location>
        <begin position="1"/>
        <end position="32"/>
    </location>
</feature>
<keyword evidence="3" id="KW-0274">FAD</keyword>
<keyword evidence="9" id="KW-1185">Reference proteome</keyword>
<dbReference type="Gene3D" id="3.30.465.10">
    <property type="match status" value="1"/>
</dbReference>
<dbReference type="SUPFAM" id="SSF56176">
    <property type="entry name" value="FAD-binding/transporter-associated domain-like"/>
    <property type="match status" value="1"/>
</dbReference>
<dbReference type="InterPro" id="IPR036318">
    <property type="entry name" value="FAD-bd_PCMH-like_sf"/>
</dbReference>
<feature type="compositionally biased region" description="Basic and acidic residues" evidence="5">
    <location>
        <begin position="1"/>
        <end position="31"/>
    </location>
</feature>
<dbReference type="Proteomes" id="UP001446871">
    <property type="component" value="Unassembled WGS sequence"/>
</dbReference>
<feature type="transmembrane region" description="Helical" evidence="6">
    <location>
        <begin position="44"/>
        <end position="61"/>
    </location>
</feature>
<keyword evidence="6" id="KW-0812">Transmembrane</keyword>
<protein>
    <recommendedName>
        <fullName evidence="7">FAD-binding PCMH-type domain-containing protein</fullName>
    </recommendedName>
</protein>
<dbReference type="InterPro" id="IPR006094">
    <property type="entry name" value="Oxid_FAD_bind_N"/>
</dbReference>
<evidence type="ECO:0000256" key="5">
    <source>
        <dbReference type="SAM" id="MobiDB-lite"/>
    </source>
</evidence>
<dbReference type="Pfam" id="PF01565">
    <property type="entry name" value="FAD_binding_4"/>
    <property type="match status" value="1"/>
</dbReference>
<evidence type="ECO:0000256" key="3">
    <source>
        <dbReference type="ARBA" id="ARBA00022827"/>
    </source>
</evidence>
<accession>A0ABR1UQ65</accession>
<evidence type="ECO:0000313" key="9">
    <source>
        <dbReference type="Proteomes" id="UP001446871"/>
    </source>
</evidence>
<comment type="similarity">
    <text evidence="1">Belongs to the oxygen-dependent FAD-linked oxidoreductase family.</text>
</comment>
<dbReference type="InterPro" id="IPR016166">
    <property type="entry name" value="FAD-bd_PCMH"/>
</dbReference>
<organism evidence="8 9">
    <name type="scientific">Apiospora saccharicola</name>
    <dbReference type="NCBI Taxonomy" id="335842"/>
    <lineage>
        <taxon>Eukaryota</taxon>
        <taxon>Fungi</taxon>
        <taxon>Dikarya</taxon>
        <taxon>Ascomycota</taxon>
        <taxon>Pezizomycotina</taxon>
        <taxon>Sordariomycetes</taxon>
        <taxon>Xylariomycetidae</taxon>
        <taxon>Amphisphaeriales</taxon>
        <taxon>Apiosporaceae</taxon>
        <taxon>Apiospora</taxon>
    </lineage>
</organism>
<dbReference type="EMBL" id="JAQQWM010000006">
    <property type="protein sequence ID" value="KAK8060201.1"/>
    <property type="molecule type" value="Genomic_DNA"/>
</dbReference>
<keyword evidence="6" id="KW-1133">Transmembrane helix</keyword>
<reference evidence="8 9" key="1">
    <citation type="submission" date="2023-01" db="EMBL/GenBank/DDBJ databases">
        <title>Analysis of 21 Apiospora genomes using comparative genomics revels a genus with tremendous synthesis potential of carbohydrate active enzymes and secondary metabolites.</title>
        <authorList>
            <person name="Sorensen T."/>
        </authorList>
    </citation>
    <scope>NUCLEOTIDE SEQUENCE [LARGE SCALE GENOMIC DNA]</scope>
    <source>
        <strain evidence="8 9">CBS 83171</strain>
    </source>
</reference>
<evidence type="ECO:0000256" key="1">
    <source>
        <dbReference type="ARBA" id="ARBA00005466"/>
    </source>
</evidence>
<evidence type="ECO:0000259" key="7">
    <source>
        <dbReference type="PROSITE" id="PS51387"/>
    </source>
</evidence>
<sequence>MDRIETNNYDNKDDGHLDNRRRTKHANERHTTARRFPRSRLQKTLVFFSLCAALLLARLLFPSLELPLHVSQSSSSYSPEAERACRDIQAAYPSSQKTTHFPGDAAYWAELSHYWSKSLAELRPTCVVQPTTAAQVAAVIRVLNHHNHTSVRFAVKSGGHDPNPGHASVDGGVLIALRHMKGARYDAEKGVAYVKPGGKWNDVIAALEPHGVTIVGGRLGIVGVGGFLLQGGLSFLSAQHGLAADSIVAWETVMANGTIVNITQETHLDLSVAMRGGGNQFGIVTQFTVKTRPMGKIWGGVRVYHRSRWEQLQAALHDFITTGAEDPKAAIIFADFFMFKKWGVYSVFFFYDGEDPPSTGPFAEMLKIPATVDFTSAKKYSSLVKTCQFLMSPLSGPLDEWFSCRLDPRARPVPCKHTHSLPLFFHHHTEDPDPPADQDMTALATQTFTLPAIPSNPRVYDEIATQWHSIMLGGYLNQLRQFPSQCSVEFQPLPAAVGRQSERAGGNSMGLRASDPDRIVLNLQCMWRRVRDDEAVWALAAEMTAWLAGRLPAWNRQAGLVGPVGGDEEAVAGVGEDEAAAPPAAYMPLFMNDAMSDQDVLHSYRGYDEFRELQRSVDPEGMFRNRVGGYRY</sequence>
<dbReference type="InterPro" id="IPR050416">
    <property type="entry name" value="FAD-linked_Oxidoreductase"/>
</dbReference>
<feature type="domain" description="FAD-binding PCMH-type" evidence="7">
    <location>
        <begin position="120"/>
        <end position="294"/>
    </location>
</feature>
<evidence type="ECO:0000313" key="8">
    <source>
        <dbReference type="EMBL" id="KAK8060201.1"/>
    </source>
</evidence>
<keyword evidence="2" id="KW-0285">Flavoprotein</keyword>
<dbReference type="PANTHER" id="PTHR42973">
    <property type="entry name" value="BINDING OXIDOREDUCTASE, PUTATIVE (AFU_ORTHOLOGUE AFUA_1G17690)-RELATED"/>
    <property type="match status" value="1"/>
</dbReference>
<evidence type="ECO:0000256" key="6">
    <source>
        <dbReference type="SAM" id="Phobius"/>
    </source>
</evidence>
<dbReference type="PROSITE" id="PS51387">
    <property type="entry name" value="FAD_PCMH"/>
    <property type="match status" value="1"/>
</dbReference>
<evidence type="ECO:0000256" key="2">
    <source>
        <dbReference type="ARBA" id="ARBA00022630"/>
    </source>
</evidence>
<name>A0ABR1UQ65_9PEZI</name>
<evidence type="ECO:0000256" key="4">
    <source>
        <dbReference type="ARBA" id="ARBA00023002"/>
    </source>
</evidence>
<dbReference type="InterPro" id="IPR016169">
    <property type="entry name" value="FAD-bd_PCMH_sub2"/>
</dbReference>